<gene>
    <name evidence="1" type="ORF">SKAU_G00391870</name>
</gene>
<comment type="caution">
    <text evidence="1">The sequence shown here is derived from an EMBL/GenBank/DDBJ whole genome shotgun (WGS) entry which is preliminary data.</text>
</comment>
<keyword evidence="2" id="KW-1185">Reference proteome</keyword>
<protein>
    <submittedName>
        <fullName evidence="1">Uncharacterized protein</fullName>
    </submittedName>
</protein>
<dbReference type="EMBL" id="JAINUF010000020">
    <property type="protein sequence ID" value="KAJ8335845.1"/>
    <property type="molecule type" value="Genomic_DNA"/>
</dbReference>
<proteinExistence type="predicted"/>
<dbReference type="InterPro" id="IPR036691">
    <property type="entry name" value="Endo/exonu/phosph_ase_sf"/>
</dbReference>
<dbReference type="SUPFAM" id="SSF56219">
    <property type="entry name" value="DNase I-like"/>
    <property type="match status" value="1"/>
</dbReference>
<dbReference type="Proteomes" id="UP001152622">
    <property type="component" value="Chromosome 20"/>
</dbReference>
<evidence type="ECO:0000313" key="1">
    <source>
        <dbReference type="EMBL" id="KAJ8335845.1"/>
    </source>
</evidence>
<accession>A0A9Q1EBN0</accession>
<evidence type="ECO:0000313" key="2">
    <source>
        <dbReference type="Proteomes" id="UP001152622"/>
    </source>
</evidence>
<sequence>MGKRWTFQDRATSMLRQLDYILVRCKWRNSILNAEPYSTFNSVGSDHRVVSMRVRLTQRVPSARYTVEVRNRFQLLGEEEGANAKYKRLIAANVEATRNAGRSRSLTAALRNQVSLKCLDLLVMLLLLSPVTHFCWIYVT</sequence>
<dbReference type="AlphaFoldDB" id="A0A9Q1EBN0"/>
<reference evidence="1" key="1">
    <citation type="journal article" date="2023" name="Science">
        <title>Genome structures resolve the early diversification of teleost fishes.</title>
        <authorList>
            <person name="Parey E."/>
            <person name="Louis A."/>
            <person name="Montfort J."/>
            <person name="Bouchez O."/>
            <person name="Roques C."/>
            <person name="Iampietro C."/>
            <person name="Lluch J."/>
            <person name="Castinel A."/>
            <person name="Donnadieu C."/>
            <person name="Desvignes T."/>
            <person name="Floi Bucao C."/>
            <person name="Jouanno E."/>
            <person name="Wen M."/>
            <person name="Mejri S."/>
            <person name="Dirks R."/>
            <person name="Jansen H."/>
            <person name="Henkel C."/>
            <person name="Chen W.J."/>
            <person name="Zahm M."/>
            <person name="Cabau C."/>
            <person name="Klopp C."/>
            <person name="Thompson A.W."/>
            <person name="Robinson-Rechavi M."/>
            <person name="Braasch I."/>
            <person name="Lecointre G."/>
            <person name="Bobe J."/>
            <person name="Postlethwait J.H."/>
            <person name="Berthelot C."/>
            <person name="Roest Crollius H."/>
            <person name="Guiguen Y."/>
        </authorList>
    </citation>
    <scope>NUCLEOTIDE SEQUENCE</scope>
    <source>
        <strain evidence="1">WJC10195</strain>
    </source>
</reference>
<name>A0A9Q1EBN0_SYNKA</name>
<organism evidence="1 2">
    <name type="scientific">Synaphobranchus kaupii</name>
    <name type="common">Kaup's arrowtooth eel</name>
    <dbReference type="NCBI Taxonomy" id="118154"/>
    <lineage>
        <taxon>Eukaryota</taxon>
        <taxon>Metazoa</taxon>
        <taxon>Chordata</taxon>
        <taxon>Craniata</taxon>
        <taxon>Vertebrata</taxon>
        <taxon>Euteleostomi</taxon>
        <taxon>Actinopterygii</taxon>
        <taxon>Neopterygii</taxon>
        <taxon>Teleostei</taxon>
        <taxon>Anguilliformes</taxon>
        <taxon>Synaphobranchidae</taxon>
        <taxon>Synaphobranchus</taxon>
    </lineage>
</organism>
<dbReference type="OrthoDB" id="10456287at2759"/>